<dbReference type="InterPro" id="IPR001452">
    <property type="entry name" value="SH3_domain"/>
</dbReference>
<dbReference type="PANTHER" id="PTHR14234:SF19">
    <property type="entry name" value="RIM-BINDING PROTEIN, ISOFORM F"/>
    <property type="match status" value="1"/>
</dbReference>
<dbReference type="EnsemblMetazoa" id="XM_019996317.1">
    <property type="protein sequence ID" value="XP_019851876.1"/>
    <property type="gene ID" value="LOC109581851"/>
</dbReference>
<gene>
    <name evidence="7" type="primary">109581851</name>
</gene>
<feature type="compositionally biased region" description="Basic and acidic residues" evidence="5">
    <location>
        <begin position="424"/>
        <end position="436"/>
    </location>
</feature>
<dbReference type="Gene3D" id="2.30.30.40">
    <property type="entry name" value="SH3 Domains"/>
    <property type="match status" value="2"/>
</dbReference>
<evidence type="ECO:0000256" key="5">
    <source>
        <dbReference type="SAM" id="MobiDB-lite"/>
    </source>
</evidence>
<feature type="domain" description="SH3" evidence="6">
    <location>
        <begin position="1148"/>
        <end position="1215"/>
    </location>
</feature>
<evidence type="ECO:0000313" key="8">
    <source>
        <dbReference type="Proteomes" id="UP000007879"/>
    </source>
</evidence>
<feature type="compositionally biased region" description="Basic and acidic residues" evidence="5">
    <location>
        <begin position="197"/>
        <end position="262"/>
    </location>
</feature>
<evidence type="ECO:0000256" key="3">
    <source>
        <dbReference type="PROSITE-ProRule" id="PRU00192"/>
    </source>
</evidence>
<keyword evidence="2" id="KW-0677">Repeat</keyword>
<dbReference type="PANTHER" id="PTHR14234">
    <property type="entry name" value="RIM BINDING PROTEIN-RELATED"/>
    <property type="match status" value="1"/>
</dbReference>
<name>A0A1X7UWI5_AMPQE</name>
<dbReference type="Pfam" id="PF25523">
    <property type="entry name" value="Ig_RIMBP2"/>
    <property type="match status" value="1"/>
</dbReference>
<feature type="compositionally biased region" description="Basic and acidic residues" evidence="5">
    <location>
        <begin position="29"/>
        <end position="133"/>
    </location>
</feature>
<evidence type="ECO:0000256" key="1">
    <source>
        <dbReference type="ARBA" id="ARBA00022443"/>
    </source>
</evidence>
<feature type="region of interest" description="Disordered" evidence="5">
    <location>
        <begin position="25"/>
        <end position="133"/>
    </location>
</feature>
<dbReference type="PROSITE" id="PS50002">
    <property type="entry name" value="SH3"/>
    <property type="match status" value="2"/>
</dbReference>
<feature type="compositionally biased region" description="Low complexity" evidence="5">
    <location>
        <begin position="278"/>
        <end position="293"/>
    </location>
</feature>
<dbReference type="GO" id="GO:0007274">
    <property type="term" value="P:neuromuscular synaptic transmission"/>
    <property type="evidence" value="ECO:0007669"/>
    <property type="project" value="TreeGrafter"/>
</dbReference>
<dbReference type="InterPro" id="IPR036028">
    <property type="entry name" value="SH3-like_dom_sf"/>
</dbReference>
<feature type="region of interest" description="Disordered" evidence="5">
    <location>
        <begin position="915"/>
        <end position="942"/>
    </location>
</feature>
<dbReference type="EnsemblMetazoa" id="Aqu2.1.32133_001">
    <property type="protein sequence ID" value="Aqu2.1.32133_001"/>
    <property type="gene ID" value="Aqu2.1.32133"/>
</dbReference>
<evidence type="ECO:0000256" key="2">
    <source>
        <dbReference type="ARBA" id="ARBA00022737"/>
    </source>
</evidence>
<proteinExistence type="predicted"/>
<keyword evidence="1 3" id="KW-0728">SH3 domain</keyword>
<accession>A0A1X7UWI5</accession>
<dbReference type="PRINTS" id="PR00452">
    <property type="entry name" value="SH3DOMAIN"/>
</dbReference>
<protein>
    <recommendedName>
        <fullName evidence="6">SH3 domain-containing protein</fullName>
    </recommendedName>
</protein>
<dbReference type="SMART" id="SM00326">
    <property type="entry name" value="SH3"/>
    <property type="match status" value="2"/>
</dbReference>
<dbReference type="OMA" id="MANDKEY"/>
<dbReference type="GO" id="GO:0045202">
    <property type="term" value="C:synapse"/>
    <property type="evidence" value="ECO:0007669"/>
    <property type="project" value="GOC"/>
</dbReference>
<evidence type="ECO:0000256" key="4">
    <source>
        <dbReference type="SAM" id="Coils"/>
    </source>
</evidence>
<feature type="domain" description="SH3" evidence="6">
    <location>
        <begin position="1342"/>
        <end position="1418"/>
    </location>
</feature>
<feature type="compositionally biased region" description="Acidic residues" evidence="5">
    <location>
        <begin position="924"/>
        <end position="935"/>
    </location>
</feature>
<dbReference type="eggNOG" id="KOG3632">
    <property type="taxonomic scope" value="Eukaryota"/>
</dbReference>
<dbReference type="Pfam" id="PF07653">
    <property type="entry name" value="SH3_2"/>
    <property type="match status" value="1"/>
</dbReference>
<feature type="region of interest" description="Disordered" evidence="5">
    <location>
        <begin position="424"/>
        <end position="459"/>
    </location>
</feature>
<keyword evidence="8" id="KW-1185">Reference proteome</keyword>
<organism evidence="7">
    <name type="scientific">Amphimedon queenslandica</name>
    <name type="common">Sponge</name>
    <dbReference type="NCBI Taxonomy" id="400682"/>
    <lineage>
        <taxon>Eukaryota</taxon>
        <taxon>Metazoa</taxon>
        <taxon>Porifera</taxon>
        <taxon>Demospongiae</taxon>
        <taxon>Heteroscleromorpha</taxon>
        <taxon>Haplosclerida</taxon>
        <taxon>Niphatidae</taxon>
        <taxon>Amphimedon</taxon>
    </lineage>
</organism>
<feature type="coiled-coil region" evidence="4">
    <location>
        <begin position="698"/>
        <end position="800"/>
    </location>
</feature>
<reference evidence="7" key="2">
    <citation type="submission" date="2017-05" db="UniProtKB">
        <authorList>
            <consortium name="EnsemblMetazoa"/>
        </authorList>
    </citation>
    <scope>IDENTIFICATION</scope>
</reference>
<feature type="region of interest" description="Disordered" evidence="5">
    <location>
        <begin position="581"/>
        <end position="620"/>
    </location>
</feature>
<dbReference type="InterPro" id="IPR040325">
    <property type="entry name" value="RIMBP1/2/3"/>
</dbReference>
<dbReference type="Proteomes" id="UP000007879">
    <property type="component" value="Unassembled WGS sequence"/>
</dbReference>
<keyword evidence="4" id="KW-0175">Coiled coil</keyword>
<sequence length="1421" mass="161548">MSEDKGEETRGRTVNELQRDFAELNNQFEHVKRQKDKDVEEAKEKAKEELKREHEEEMRTLEKRLREEQGEKLEEQKRQHHTDVEEAKEKVKEELQREHKEEMRTIKDRLREEQGEKLEEQKKQHHTELKEQEKRLKNELKEKLKNEVTKEVTDQIESSKIKKMTKSIFEVESKLAQAEAKIADLKEETANLTQTIQEKEKEHQKAIANLRKESHTDSNRQIEELKNKERQLQAKENELAAEKRTSGKLQADKEKLENELQLHKKAVGIRVPPLPPQDSSTDDSSTSSHTKTSYNELLLKNSELGFLAKKLQKDVDALTRAKTDLEGELEHMKNEVEPLRQRHKDDMTKIRDLQFQQDSKQKLLDRIKKEKSELATQIEEVKEKHSEDLIRIRNKELKIHELQRSSLDKDKKLAALKVQVKELKDEADKKEKESTIEAKAPQRPRDVSPRPYLTPPSRRAPAIDTTLAAKRVAEHKKMRDLENKVEELTSRLEELNIVRNKVMVQNDELQAALKRKEKKIQALSKENIKLKSENQLLEESKERSQKELVNEWTTSHKDLDRAHAQINRLQQQKNELQEKLGEVERRTASPDFGPRVSSPYRESPSPVLRVPSPSFSPPPSQLPVAIRRLQSSPQPLDDFGSQWSLASNESILKEQLEQIEFDKDEVSIQYEELKTSHGKLKGLHNALRERYNSLLTRSKNLHSKAKQREKERLELERELSLLQAKLKNEFDVKRETNLRERLQKSLKRITELEGTLNEQFDENENGGELAERNRQLIESNELLMLELQNKKAEVDEMESILREKVSTQGEHIKELESKLAETIGQLEGEAAISTSLKQTIQNLSEENVTGSPSKVTGSLSYKAQDCLQSVNDTVQEIKRVASADLTGPNAALCNTLVEQVERKLSEANELIKRQQVPKLPKREEDEDEEGFDDTDSAVPLTSGNSEKFQKWLEKFQSDKAALKSKVAVLEERLSEGSHRVHELQGLVTELEGRLTREQSLHVSLLAERDEHITSLSDQIQVTQKVGEKVLQALEGTNEAVEEGVDSGAIQGEVTRLDSAVKELLSTVYPRGSTPYSGESSSLSLHMISSIGPSVTTDASLSLSSSNPSPVKTAWSLNNSYPAAPVPIESGSTGGKRVPRAGRVVSKSPKSQLFVALFDYNPKSYCSTGHPERELTIKTGDVINVISDMDSSGYYTAEYKGQRGLVPAAFIQAMEISDSETQKRLLDQNLTHTSSQSHESIEVHKLAPPTMFRADRQPDGDSLLLTWVPPTLETGGDLLATGYTLYCDEAKIMDIASANIKQALLKGLDLNVPHLLGICTTSKRDLATPVSFSSSIVYYKYAGSSKRYRAMRYYDPEIDSASLSQPMSPDTLGGLEELEFDEGEILTVHGIMHENSFFYAELNGRVGLVPTNYLQEVIEPPT</sequence>
<feature type="compositionally biased region" description="Low complexity" evidence="5">
    <location>
        <begin position="603"/>
        <end position="613"/>
    </location>
</feature>
<evidence type="ECO:0000313" key="7">
    <source>
        <dbReference type="EnsemblMetazoa" id="Aqu2.1.32133_001"/>
    </source>
</evidence>
<dbReference type="InterPro" id="IPR057884">
    <property type="entry name" value="FN3_RIM-BP1/2/3"/>
</dbReference>
<reference evidence="8" key="1">
    <citation type="journal article" date="2010" name="Nature">
        <title>The Amphimedon queenslandica genome and the evolution of animal complexity.</title>
        <authorList>
            <person name="Srivastava M."/>
            <person name="Simakov O."/>
            <person name="Chapman J."/>
            <person name="Fahey B."/>
            <person name="Gauthier M.E."/>
            <person name="Mitros T."/>
            <person name="Richards G.S."/>
            <person name="Conaco C."/>
            <person name="Dacre M."/>
            <person name="Hellsten U."/>
            <person name="Larroux C."/>
            <person name="Putnam N.H."/>
            <person name="Stanke M."/>
            <person name="Adamska M."/>
            <person name="Darling A."/>
            <person name="Degnan S.M."/>
            <person name="Oakley T.H."/>
            <person name="Plachetzki D.C."/>
            <person name="Zhai Y."/>
            <person name="Adamski M."/>
            <person name="Calcino A."/>
            <person name="Cummins S.F."/>
            <person name="Goodstein D.M."/>
            <person name="Harris C."/>
            <person name="Jackson D.J."/>
            <person name="Leys S.P."/>
            <person name="Shu S."/>
            <person name="Woodcroft B.J."/>
            <person name="Vervoort M."/>
            <person name="Kosik K.S."/>
            <person name="Manning G."/>
            <person name="Degnan B.M."/>
            <person name="Rokhsar D.S."/>
        </authorList>
    </citation>
    <scope>NUCLEOTIDE SEQUENCE [LARGE SCALE GENOMIC DNA]</scope>
</reference>
<dbReference type="Pfam" id="PF14604">
    <property type="entry name" value="SH3_9"/>
    <property type="match status" value="1"/>
</dbReference>
<dbReference type="STRING" id="400682.A0A1X7UWI5"/>
<evidence type="ECO:0000259" key="6">
    <source>
        <dbReference type="PROSITE" id="PS50002"/>
    </source>
</evidence>
<dbReference type="OrthoDB" id="4158657at2759"/>
<feature type="region of interest" description="Disordered" evidence="5">
    <location>
        <begin position="193"/>
        <end position="293"/>
    </location>
</feature>
<dbReference type="KEGG" id="aqu:109581851"/>
<dbReference type="SUPFAM" id="SSF50044">
    <property type="entry name" value="SH3-domain"/>
    <property type="match status" value="2"/>
</dbReference>
<dbReference type="InParanoid" id="A0A1X7UWI5"/>